<comment type="caution">
    <text evidence="1">The sequence shown here is derived from an EMBL/GenBank/DDBJ whole genome shotgun (WGS) entry which is preliminary data.</text>
</comment>
<evidence type="ECO:0000313" key="1">
    <source>
        <dbReference type="EMBL" id="KAL5103815.1"/>
    </source>
</evidence>
<reference evidence="1" key="2">
    <citation type="submission" date="2024-12" db="EMBL/GenBank/DDBJ databases">
        <authorList>
            <person name="Estrada K."/>
            <person name="Bobes R.J."/>
            <person name="Sanchez-Flores A."/>
            <person name="Laclette J.P."/>
        </authorList>
    </citation>
    <scope>NUCLEOTIDE SEQUENCE</scope>
    <source>
        <strain evidence="1">WFUcys</strain>
        <tissue evidence="1">Peritoneal cavity of infected mice</tissue>
    </source>
</reference>
<keyword evidence="3" id="KW-1185">Reference proteome</keyword>
<sequence>MELASSQLTLHPNHLVSVYPAYPLPNLLFATLQSAYAHAAQPPCDIMLIWLPSEASQPTGVVPQTRRKAEDASCKSFHVCGQTLAYGSTIWRENEQVLIASVEMLMLLLQTRLLAEPTRRTPRTTHSYFSFAFLLPTKFCCTGLPSDYKTGQSL</sequence>
<name>A0ABR4Q2D6_9CEST</name>
<evidence type="ECO:0000313" key="3">
    <source>
        <dbReference type="Proteomes" id="UP001651158"/>
    </source>
</evidence>
<organism evidence="1 3">
    <name type="scientific">Taenia crassiceps</name>
    <dbReference type="NCBI Taxonomy" id="6207"/>
    <lineage>
        <taxon>Eukaryota</taxon>
        <taxon>Metazoa</taxon>
        <taxon>Spiralia</taxon>
        <taxon>Lophotrochozoa</taxon>
        <taxon>Platyhelminthes</taxon>
        <taxon>Cestoda</taxon>
        <taxon>Eucestoda</taxon>
        <taxon>Cyclophyllidea</taxon>
        <taxon>Taeniidae</taxon>
        <taxon>Taenia</taxon>
    </lineage>
</organism>
<dbReference type="EMBL" id="JAKROA010000015">
    <property type="protein sequence ID" value="KAL5103815.1"/>
    <property type="molecule type" value="Genomic_DNA"/>
</dbReference>
<dbReference type="EMBL" id="JAKROA010000015">
    <property type="protein sequence ID" value="KAL5103930.1"/>
    <property type="molecule type" value="Genomic_DNA"/>
</dbReference>
<gene>
    <name evidence="1" type="ORF">TcWFU_000520</name>
    <name evidence="2" type="ORF">TcWFU_005925</name>
</gene>
<proteinExistence type="predicted"/>
<dbReference type="Proteomes" id="UP001651158">
    <property type="component" value="Unassembled WGS sequence"/>
</dbReference>
<evidence type="ECO:0000313" key="2">
    <source>
        <dbReference type="EMBL" id="KAL5103930.1"/>
    </source>
</evidence>
<reference evidence="1 3" key="1">
    <citation type="journal article" date="2022" name="Front. Cell. Infect. Microbiol.">
        <title>The Genomes of Two Strains of Taenia crassiceps the Animal Model for the Study of Human Cysticercosis.</title>
        <authorList>
            <person name="Bobes R.J."/>
            <person name="Estrada K."/>
            <person name="Rios-Valencia D.G."/>
            <person name="Calderon-Gallegos A."/>
            <person name="de la Torre P."/>
            <person name="Carrero J.C."/>
            <person name="Sanchez-Flores A."/>
            <person name="Laclette J.P."/>
        </authorList>
    </citation>
    <scope>NUCLEOTIDE SEQUENCE [LARGE SCALE GENOMIC DNA]</scope>
    <source>
        <strain evidence="1">WFUcys</strain>
    </source>
</reference>
<protein>
    <submittedName>
        <fullName evidence="1">Uncharacterized protein</fullName>
    </submittedName>
</protein>
<accession>A0ABR4Q2D6</accession>